<evidence type="ECO:0000313" key="1">
    <source>
        <dbReference type="EMBL" id="CEK47752.1"/>
    </source>
</evidence>
<feature type="non-terminal residue" evidence="1">
    <location>
        <position position="72"/>
    </location>
</feature>
<dbReference type="EMBL" id="HACG01000887">
    <property type="protein sequence ID" value="CEK47752.1"/>
    <property type="molecule type" value="Transcribed_RNA"/>
</dbReference>
<feature type="non-terminal residue" evidence="1">
    <location>
        <position position="1"/>
    </location>
</feature>
<reference evidence="1" key="1">
    <citation type="submission" date="2014-12" db="EMBL/GenBank/DDBJ databases">
        <title>Insight into the proteome of Arion vulgaris.</title>
        <authorList>
            <person name="Aradska J."/>
            <person name="Bulat T."/>
            <person name="Smidak R."/>
            <person name="Sarate P."/>
            <person name="Gangsoo J."/>
            <person name="Sialana F."/>
            <person name="Bilban M."/>
            <person name="Lubec G."/>
        </authorList>
    </citation>
    <scope>NUCLEOTIDE SEQUENCE</scope>
    <source>
        <tissue evidence="1">Skin</tissue>
    </source>
</reference>
<sequence>SNLQLSHKSVSRDSLDKIVNFYEEFTESMESVQKQLGISWRADISVGDKQASSREKFVRQFLIEREDEFTNV</sequence>
<accession>A0A0B6XUQ3</accession>
<gene>
    <name evidence="1" type="primary">ORF2149</name>
</gene>
<protein>
    <submittedName>
        <fullName evidence="1">Uncharacterized protein</fullName>
    </submittedName>
</protein>
<organism evidence="1">
    <name type="scientific">Arion vulgaris</name>
    <dbReference type="NCBI Taxonomy" id="1028688"/>
    <lineage>
        <taxon>Eukaryota</taxon>
        <taxon>Metazoa</taxon>
        <taxon>Spiralia</taxon>
        <taxon>Lophotrochozoa</taxon>
        <taxon>Mollusca</taxon>
        <taxon>Gastropoda</taxon>
        <taxon>Heterobranchia</taxon>
        <taxon>Euthyneura</taxon>
        <taxon>Panpulmonata</taxon>
        <taxon>Eupulmonata</taxon>
        <taxon>Stylommatophora</taxon>
        <taxon>Helicina</taxon>
        <taxon>Arionoidea</taxon>
        <taxon>Arionidae</taxon>
        <taxon>Arion</taxon>
    </lineage>
</organism>
<name>A0A0B6XUQ3_9EUPU</name>
<dbReference type="AlphaFoldDB" id="A0A0B6XUQ3"/>
<proteinExistence type="predicted"/>